<name>A0A9D1I4Q5_9FIRM</name>
<dbReference type="AlphaFoldDB" id="A0A9D1I4Q5"/>
<feature type="transmembrane region" description="Helical" evidence="7">
    <location>
        <begin position="61"/>
        <end position="81"/>
    </location>
</feature>
<keyword evidence="6 7" id="KW-0472">Membrane</keyword>
<dbReference type="GO" id="GO:0005886">
    <property type="term" value="C:plasma membrane"/>
    <property type="evidence" value="ECO:0007669"/>
    <property type="project" value="UniProtKB-SubCell"/>
</dbReference>
<reference evidence="8" key="1">
    <citation type="submission" date="2020-10" db="EMBL/GenBank/DDBJ databases">
        <authorList>
            <person name="Gilroy R."/>
        </authorList>
    </citation>
    <scope>NUCLEOTIDE SEQUENCE</scope>
    <source>
        <strain evidence="8">11300</strain>
    </source>
</reference>
<dbReference type="EMBL" id="DVMO01000110">
    <property type="protein sequence ID" value="HIU28213.1"/>
    <property type="molecule type" value="Genomic_DNA"/>
</dbReference>
<reference evidence="8" key="2">
    <citation type="journal article" date="2021" name="PeerJ">
        <title>Extensive microbial diversity within the chicken gut microbiome revealed by metagenomics and culture.</title>
        <authorList>
            <person name="Gilroy R."/>
            <person name="Ravi A."/>
            <person name="Getino M."/>
            <person name="Pursley I."/>
            <person name="Horton D.L."/>
            <person name="Alikhan N.F."/>
            <person name="Baker D."/>
            <person name="Gharbi K."/>
            <person name="Hall N."/>
            <person name="Watson M."/>
            <person name="Adriaenssens E.M."/>
            <person name="Foster-Nyarko E."/>
            <person name="Jarju S."/>
            <person name="Secka A."/>
            <person name="Antonio M."/>
            <person name="Oren A."/>
            <person name="Chaudhuri R.R."/>
            <person name="La Ragione R."/>
            <person name="Hildebrand F."/>
            <person name="Pallen M.J."/>
        </authorList>
    </citation>
    <scope>NUCLEOTIDE SEQUENCE</scope>
    <source>
        <strain evidence="8">11300</strain>
    </source>
</reference>
<evidence type="ECO:0000256" key="7">
    <source>
        <dbReference type="SAM" id="Phobius"/>
    </source>
</evidence>
<keyword evidence="3" id="KW-1003">Cell membrane</keyword>
<feature type="transmembrane region" description="Helical" evidence="7">
    <location>
        <begin position="120"/>
        <end position="140"/>
    </location>
</feature>
<feature type="transmembrane region" description="Helical" evidence="7">
    <location>
        <begin position="15"/>
        <end position="41"/>
    </location>
</feature>
<accession>A0A9D1I4Q5</accession>
<feature type="transmembrane region" description="Helical" evidence="7">
    <location>
        <begin position="93"/>
        <end position="114"/>
    </location>
</feature>
<dbReference type="GO" id="GO:0015109">
    <property type="term" value="F:chromate transmembrane transporter activity"/>
    <property type="evidence" value="ECO:0007669"/>
    <property type="project" value="InterPro"/>
</dbReference>
<proteinExistence type="inferred from homology"/>
<gene>
    <name evidence="8" type="ORF">IAD16_07540</name>
</gene>
<evidence type="ECO:0000313" key="8">
    <source>
        <dbReference type="EMBL" id="HIU28213.1"/>
    </source>
</evidence>
<evidence type="ECO:0000256" key="2">
    <source>
        <dbReference type="ARBA" id="ARBA00005262"/>
    </source>
</evidence>
<evidence type="ECO:0000256" key="1">
    <source>
        <dbReference type="ARBA" id="ARBA00004651"/>
    </source>
</evidence>
<dbReference type="PANTHER" id="PTHR43663">
    <property type="entry name" value="CHROMATE TRANSPORT PROTEIN-RELATED"/>
    <property type="match status" value="1"/>
</dbReference>
<evidence type="ECO:0000256" key="4">
    <source>
        <dbReference type="ARBA" id="ARBA00022692"/>
    </source>
</evidence>
<dbReference type="Pfam" id="PF02417">
    <property type="entry name" value="Chromate_transp"/>
    <property type="match status" value="1"/>
</dbReference>
<dbReference type="InterPro" id="IPR003370">
    <property type="entry name" value="Chromate_transpt"/>
</dbReference>
<dbReference type="Proteomes" id="UP000824091">
    <property type="component" value="Unassembled WGS sequence"/>
</dbReference>
<dbReference type="PANTHER" id="PTHR43663:SF1">
    <property type="entry name" value="CHROMATE TRANSPORTER"/>
    <property type="match status" value="1"/>
</dbReference>
<organism evidence="8 9">
    <name type="scientific">Candidatus Fimisoma avicola</name>
    <dbReference type="NCBI Taxonomy" id="2840826"/>
    <lineage>
        <taxon>Bacteria</taxon>
        <taxon>Bacillati</taxon>
        <taxon>Bacillota</taxon>
        <taxon>Clostridia</taxon>
        <taxon>Eubacteriales</taxon>
        <taxon>Candidatus Fimisoma</taxon>
    </lineage>
</organism>
<protein>
    <submittedName>
        <fullName evidence="8">Chromate transporter</fullName>
    </submittedName>
</protein>
<feature type="transmembrane region" description="Helical" evidence="7">
    <location>
        <begin position="152"/>
        <end position="179"/>
    </location>
</feature>
<comment type="subcellular location">
    <subcellularLocation>
        <location evidence="1">Cell membrane</location>
        <topology evidence="1">Multi-pass membrane protein</topology>
    </subcellularLocation>
</comment>
<evidence type="ECO:0000256" key="6">
    <source>
        <dbReference type="ARBA" id="ARBA00023136"/>
    </source>
</evidence>
<dbReference type="InterPro" id="IPR052518">
    <property type="entry name" value="CHR_Transporter"/>
</dbReference>
<evidence type="ECO:0000313" key="9">
    <source>
        <dbReference type="Proteomes" id="UP000824091"/>
    </source>
</evidence>
<evidence type="ECO:0000256" key="5">
    <source>
        <dbReference type="ARBA" id="ARBA00022989"/>
    </source>
</evidence>
<evidence type="ECO:0000256" key="3">
    <source>
        <dbReference type="ARBA" id="ARBA00022475"/>
    </source>
</evidence>
<comment type="caution">
    <text evidence="8">The sequence shown here is derived from an EMBL/GenBank/DDBJ whole genome shotgun (WGS) entry which is preliminary data.</text>
</comment>
<sequence>METVRKIFKGTTGSIYWNLFICFFKMGMFTIGGGMTMIPMLEEKICEEYKWLSPEEVLDAIAVSQSLPGVIAVNLATYIGYKKKGLRGSVCATLGVVLPSFIVIILVVCLLRTIDQNPYVQGAIEGIKAAATGLIAFAAYKMGKQTLSRPFQWILAGAAFVAIGLLGVNAVWVILAAILTGEIYAAVSRAKAGEGA</sequence>
<comment type="similarity">
    <text evidence="2">Belongs to the chromate ion transporter (CHR) (TC 2.A.51) family.</text>
</comment>
<keyword evidence="4 7" id="KW-0812">Transmembrane</keyword>
<keyword evidence="5 7" id="KW-1133">Transmembrane helix</keyword>